<dbReference type="Proteomes" id="UP000014174">
    <property type="component" value="Unassembled WGS sequence"/>
</dbReference>
<evidence type="ECO:0000313" key="2">
    <source>
        <dbReference type="Proteomes" id="UP000014174"/>
    </source>
</evidence>
<dbReference type="EMBL" id="AQPN01000032">
    <property type="protein sequence ID" value="EOR95983.1"/>
    <property type="molecule type" value="Genomic_DNA"/>
</dbReference>
<reference evidence="1 2" key="1">
    <citation type="journal article" date="2013" name="Genome Announc.">
        <title>Draft Genome Sequence of Arcticibacter svalbardensis Strain MN12-7T, a Member of the Family Sphingobacteriaceae Isolated from an Arctic Soil Sample.</title>
        <authorList>
            <person name="Shivaji S."/>
            <person name="Ara S."/>
            <person name="Prasad S."/>
            <person name="Manasa B.P."/>
            <person name="Begum Z."/>
            <person name="Singh A."/>
            <person name="Kumar Pinnaka A."/>
        </authorList>
    </citation>
    <scope>NUCLEOTIDE SEQUENCE [LARGE SCALE GENOMIC DNA]</scope>
    <source>
        <strain evidence="1 2">MN12-7</strain>
    </source>
</reference>
<proteinExistence type="predicted"/>
<dbReference type="AlphaFoldDB" id="R9GWD4"/>
<sequence length="45" mass="5220">MYLAFKDFSKKWTAPLHNWGLTMSQLYIKFGERLKPNGDFILGVG</sequence>
<keyword evidence="2" id="KW-1185">Reference proteome</keyword>
<gene>
    <name evidence="1" type="ORF">ADIARSV_0799</name>
</gene>
<name>R9GWD4_9SPHI</name>
<accession>R9GWD4</accession>
<evidence type="ECO:0000313" key="1">
    <source>
        <dbReference type="EMBL" id="EOR95983.1"/>
    </source>
</evidence>
<comment type="caution">
    <text evidence="1">The sequence shown here is derived from an EMBL/GenBank/DDBJ whole genome shotgun (WGS) entry which is preliminary data.</text>
</comment>
<protein>
    <submittedName>
        <fullName evidence="1">Uncharacterized protein</fullName>
    </submittedName>
</protein>
<organism evidence="1 2">
    <name type="scientific">Arcticibacter svalbardensis MN12-7</name>
    <dbReference type="NCBI Taxonomy" id="1150600"/>
    <lineage>
        <taxon>Bacteria</taxon>
        <taxon>Pseudomonadati</taxon>
        <taxon>Bacteroidota</taxon>
        <taxon>Sphingobacteriia</taxon>
        <taxon>Sphingobacteriales</taxon>
        <taxon>Sphingobacteriaceae</taxon>
        <taxon>Arcticibacter</taxon>
    </lineage>
</organism>